<comment type="cofactor">
    <cofactor evidence="1">
        <name>Mn(2+)</name>
        <dbReference type="ChEBI" id="CHEBI:29035"/>
    </cofactor>
</comment>
<dbReference type="PANTHER" id="PTHR32494:SF19">
    <property type="entry name" value="ALLANTOATE DEIMINASE-RELATED"/>
    <property type="match status" value="1"/>
</dbReference>
<dbReference type="Pfam" id="PF01546">
    <property type="entry name" value="Peptidase_M20"/>
    <property type="match status" value="1"/>
</dbReference>
<feature type="binding site" evidence="7">
    <location>
        <position position="376"/>
    </location>
    <ligand>
        <name>Zn(2+)</name>
        <dbReference type="ChEBI" id="CHEBI:29105"/>
        <label>2</label>
    </ligand>
</feature>
<dbReference type="NCBIfam" id="TIGR01879">
    <property type="entry name" value="hydantase"/>
    <property type="match status" value="1"/>
</dbReference>
<evidence type="ECO:0000256" key="5">
    <source>
        <dbReference type="ARBA" id="ARBA00022801"/>
    </source>
</evidence>
<evidence type="ECO:0000256" key="1">
    <source>
        <dbReference type="ARBA" id="ARBA00001936"/>
    </source>
</evidence>
<evidence type="ECO:0000256" key="7">
    <source>
        <dbReference type="PIRSR" id="PIRSR001235-1"/>
    </source>
</evidence>
<dbReference type="PANTHER" id="PTHR32494">
    <property type="entry name" value="ALLANTOATE DEIMINASE-RELATED"/>
    <property type="match status" value="1"/>
</dbReference>
<evidence type="ECO:0000256" key="3">
    <source>
        <dbReference type="ARBA" id="ARBA00011738"/>
    </source>
</evidence>
<dbReference type="EC" id="3.5.-.-" evidence="9"/>
<dbReference type="InterPro" id="IPR010158">
    <property type="entry name" value="Amidase_Cbmase"/>
</dbReference>
<evidence type="ECO:0000313" key="10">
    <source>
        <dbReference type="Proteomes" id="UP001151234"/>
    </source>
</evidence>
<feature type="binding site" evidence="7">
    <location>
        <position position="90"/>
    </location>
    <ligand>
        <name>Zn(2+)</name>
        <dbReference type="ChEBI" id="CHEBI:29105"/>
        <label>2</label>
    </ligand>
</feature>
<evidence type="ECO:0000256" key="2">
    <source>
        <dbReference type="ARBA" id="ARBA00006153"/>
    </source>
</evidence>
<comment type="subunit">
    <text evidence="3">Homodimer.</text>
</comment>
<proteinExistence type="inferred from homology"/>
<dbReference type="CDD" id="cd03884">
    <property type="entry name" value="M20_bAS"/>
    <property type="match status" value="1"/>
</dbReference>
<feature type="binding site" evidence="7">
    <location>
        <position position="79"/>
    </location>
    <ligand>
        <name>Zn(2+)</name>
        <dbReference type="ChEBI" id="CHEBI:29105"/>
        <label>1</label>
    </ligand>
</feature>
<dbReference type="Proteomes" id="UP001151234">
    <property type="component" value="Unassembled WGS sequence"/>
</dbReference>
<evidence type="ECO:0000256" key="4">
    <source>
        <dbReference type="ARBA" id="ARBA00022723"/>
    </source>
</evidence>
<dbReference type="GO" id="GO:0046872">
    <property type="term" value="F:metal ion binding"/>
    <property type="evidence" value="ECO:0007669"/>
    <property type="project" value="UniProtKB-KW"/>
</dbReference>
<dbReference type="GO" id="GO:0016813">
    <property type="term" value="F:hydrolase activity, acting on carbon-nitrogen (but not peptide) bonds, in linear amidines"/>
    <property type="evidence" value="ECO:0007669"/>
    <property type="project" value="InterPro"/>
</dbReference>
<feature type="binding site" evidence="7">
    <location>
        <position position="90"/>
    </location>
    <ligand>
        <name>Zn(2+)</name>
        <dbReference type="ChEBI" id="CHEBI:29105"/>
        <label>1</label>
    </ligand>
</feature>
<dbReference type="SUPFAM" id="SSF55031">
    <property type="entry name" value="Bacterial exopeptidase dimerisation domain"/>
    <property type="match status" value="1"/>
</dbReference>
<keyword evidence="5 9" id="KW-0378">Hydrolase</keyword>
<sequence>MPEIAVNSARFLEDLHRLRSFGAHGTGVVRPAFSQPDIASRQWLAIRMADAGLNPVFDPVGNLFGLPADDSACLLLGSHTDSQPEGGWLDGAFGVIAALEAARASIEAGGPPIAVVSFQDEEGRFGALTGSRVWSGALDLAEADRLTDTQGTSFADARAAMADLCARDFVRADRFLGYVEAHIEQGPVLDLSEDVIGVVEHIVGIRGLRVCFAGQQNHAGTTPMAMRKDAFQGLVAFAERINETLASIVTPATVWTIGHVELKPNAASIVPGLADFSVQWRDADEVRLDRMEEIIRQTAASVAEEYDLKCTHSDYLSVPPTAISGPLRQQLETSAEALAPQRWRRMPSGALHDANNVARLMPVAMLFVPSIGGVSHDFSEDTKEEDLLLGAQVLAQAVASGA</sequence>
<dbReference type="EMBL" id="JAPJZI010000001">
    <property type="protein sequence ID" value="MDA5399885.1"/>
    <property type="molecule type" value="Genomic_DNA"/>
</dbReference>
<gene>
    <name evidence="9" type="ORF">OQ273_14985</name>
</gene>
<comment type="caution">
    <text evidence="9">The sequence shown here is derived from an EMBL/GenBank/DDBJ whole genome shotgun (WGS) entry which is preliminary data.</text>
</comment>
<dbReference type="SUPFAM" id="SSF53187">
    <property type="entry name" value="Zn-dependent exopeptidases"/>
    <property type="match status" value="1"/>
</dbReference>
<organism evidence="9 10">
    <name type="scientific">Hoeflea prorocentri</name>
    <dbReference type="NCBI Taxonomy" id="1922333"/>
    <lineage>
        <taxon>Bacteria</taxon>
        <taxon>Pseudomonadati</taxon>
        <taxon>Pseudomonadota</taxon>
        <taxon>Alphaproteobacteria</taxon>
        <taxon>Hyphomicrobiales</taxon>
        <taxon>Rhizobiaceae</taxon>
        <taxon>Hoeflea</taxon>
    </lineage>
</organism>
<keyword evidence="4 7" id="KW-0479">Metal-binding</keyword>
<feature type="binding site" evidence="7">
    <location>
        <position position="122"/>
    </location>
    <ligand>
        <name>Zn(2+)</name>
        <dbReference type="ChEBI" id="CHEBI:29105"/>
        <label>2</label>
    </ligand>
</feature>
<dbReference type="Pfam" id="PF07687">
    <property type="entry name" value="M20_dimer"/>
    <property type="match status" value="1"/>
</dbReference>
<dbReference type="InterPro" id="IPR002933">
    <property type="entry name" value="Peptidase_M20"/>
</dbReference>
<feature type="domain" description="Peptidase M20 dimerisation" evidence="8">
    <location>
        <begin position="204"/>
        <end position="306"/>
    </location>
</feature>
<comment type="similarity">
    <text evidence="2">Belongs to the peptidase M20 family.</text>
</comment>
<feature type="binding site" evidence="7">
    <location>
        <position position="182"/>
    </location>
    <ligand>
        <name>Zn(2+)</name>
        <dbReference type="ChEBI" id="CHEBI:29105"/>
        <label>1</label>
    </ligand>
</feature>
<reference evidence="9" key="1">
    <citation type="submission" date="2022-11" db="EMBL/GenBank/DDBJ databases">
        <title>Draft genome sequence of Hoeflea poritis E7-10 and Hoeflea prorocentri PM5-8, separated from scleractinian coral Porites lutea and marine dinoflagellate.</title>
        <authorList>
            <person name="Zhang G."/>
            <person name="Wei Q."/>
            <person name="Cai L."/>
        </authorList>
    </citation>
    <scope>NUCLEOTIDE SEQUENCE</scope>
    <source>
        <strain evidence="9">PM5-8</strain>
    </source>
</reference>
<dbReference type="Gene3D" id="3.30.70.360">
    <property type="match status" value="1"/>
</dbReference>
<evidence type="ECO:0000256" key="6">
    <source>
        <dbReference type="ARBA" id="ARBA00023211"/>
    </source>
</evidence>
<evidence type="ECO:0000259" key="8">
    <source>
        <dbReference type="Pfam" id="PF07687"/>
    </source>
</evidence>
<dbReference type="RefSeq" id="WP_267991299.1">
    <property type="nucleotide sequence ID" value="NZ_JAPJZI010000001.1"/>
</dbReference>
<name>A0A9X3UKI1_9HYPH</name>
<dbReference type="Gene3D" id="3.40.630.10">
    <property type="entry name" value="Zn peptidases"/>
    <property type="match status" value="1"/>
</dbReference>
<keyword evidence="7" id="KW-0862">Zinc</keyword>
<dbReference type="InterPro" id="IPR036264">
    <property type="entry name" value="Bact_exopeptidase_dim_dom"/>
</dbReference>
<protein>
    <submittedName>
        <fullName evidence="9">Hydantoinase/carbamoylase family amidase</fullName>
        <ecNumber evidence="9">3.5.-.-</ecNumber>
    </submittedName>
</protein>
<dbReference type="InterPro" id="IPR011650">
    <property type="entry name" value="Peptidase_M20_dimer"/>
</dbReference>
<dbReference type="PIRSF" id="PIRSF001235">
    <property type="entry name" value="Amidase_carbamoylase"/>
    <property type="match status" value="1"/>
</dbReference>
<accession>A0A9X3UKI1</accession>
<comment type="cofactor">
    <cofactor evidence="7">
        <name>Zn(2+)</name>
        <dbReference type="ChEBI" id="CHEBI:29105"/>
    </cofactor>
    <text evidence="7">Binds 2 Zn(2+) ions per subunit.</text>
</comment>
<evidence type="ECO:0000313" key="9">
    <source>
        <dbReference type="EMBL" id="MDA5399885.1"/>
    </source>
</evidence>
<keyword evidence="6" id="KW-0464">Manganese</keyword>
<dbReference type="AlphaFoldDB" id="A0A9X3UKI1"/>
<keyword evidence="10" id="KW-1185">Reference proteome</keyword>